<proteinExistence type="inferred from homology"/>
<evidence type="ECO:0000313" key="6">
    <source>
        <dbReference type="EMBL" id="QCZ52072.1"/>
    </source>
</evidence>
<reference evidence="6 7" key="1">
    <citation type="submission" date="2018-07" db="EMBL/GenBank/DDBJ databases">
        <authorList>
            <person name="Feyereisen M."/>
        </authorList>
    </citation>
    <scope>NUCLEOTIDE SEQUENCE [LARGE SCALE GENOMIC DNA]</scope>
    <source>
        <strain evidence="6 7">UCCLBBS449</strain>
    </source>
</reference>
<dbReference type="Gene3D" id="2.160.10.10">
    <property type="entry name" value="Hexapeptide repeat proteins"/>
    <property type="match status" value="1"/>
</dbReference>
<dbReference type="Proteomes" id="UP000307074">
    <property type="component" value="Chromosome"/>
</dbReference>
<comment type="similarity">
    <text evidence="1 5">Belongs to the transferase hexapeptide repeat family.</text>
</comment>
<dbReference type="PANTHER" id="PTHR43017:SF1">
    <property type="entry name" value="ACETYLTRANSFERASE YJL218W-RELATED"/>
    <property type="match status" value="1"/>
</dbReference>
<organism evidence="6 7">
    <name type="scientific">Levilactobacillus brevis</name>
    <name type="common">Lactobacillus brevis</name>
    <dbReference type="NCBI Taxonomy" id="1580"/>
    <lineage>
        <taxon>Bacteria</taxon>
        <taxon>Bacillati</taxon>
        <taxon>Bacillota</taxon>
        <taxon>Bacilli</taxon>
        <taxon>Lactobacillales</taxon>
        <taxon>Lactobacillaceae</taxon>
        <taxon>Levilactobacillus</taxon>
    </lineage>
</organism>
<dbReference type="Pfam" id="PF12464">
    <property type="entry name" value="Mac"/>
    <property type="match status" value="1"/>
</dbReference>
<dbReference type="EMBL" id="CP031198">
    <property type="protein sequence ID" value="QCZ52072.1"/>
    <property type="molecule type" value="Genomic_DNA"/>
</dbReference>
<evidence type="ECO:0000256" key="1">
    <source>
        <dbReference type="ARBA" id="ARBA00007274"/>
    </source>
</evidence>
<dbReference type="Pfam" id="PF00132">
    <property type="entry name" value="Hexapep"/>
    <property type="match status" value="1"/>
</dbReference>
<keyword evidence="4 5" id="KW-0012">Acyltransferase</keyword>
<dbReference type="EC" id="2.3.1.-" evidence="5"/>
<dbReference type="CDD" id="cd03357">
    <property type="entry name" value="LbH_MAT_GAT"/>
    <property type="match status" value="1"/>
</dbReference>
<dbReference type="InterPro" id="IPR039369">
    <property type="entry name" value="LacA-like"/>
</dbReference>
<keyword evidence="3" id="KW-0677">Repeat</keyword>
<evidence type="ECO:0000256" key="5">
    <source>
        <dbReference type="RuleBase" id="RU367021"/>
    </source>
</evidence>
<dbReference type="InterPro" id="IPR024688">
    <property type="entry name" value="Mac_dom"/>
</dbReference>
<evidence type="ECO:0000256" key="4">
    <source>
        <dbReference type="ARBA" id="ARBA00023315"/>
    </source>
</evidence>
<evidence type="ECO:0000313" key="7">
    <source>
        <dbReference type="Proteomes" id="UP000307074"/>
    </source>
</evidence>
<dbReference type="PANTHER" id="PTHR43017">
    <property type="entry name" value="GALACTOSIDE O-ACETYLTRANSFERASE"/>
    <property type="match status" value="1"/>
</dbReference>
<protein>
    <recommendedName>
        <fullName evidence="5">Acetyltransferase</fullName>
        <ecNumber evidence="5">2.3.1.-</ecNumber>
    </recommendedName>
</protein>
<keyword evidence="2 5" id="KW-0808">Transferase</keyword>
<dbReference type="AlphaFoldDB" id="A0A5B7XW73"/>
<name>A0A5B7XW73_LEVBR</name>
<dbReference type="SUPFAM" id="SSF51161">
    <property type="entry name" value="Trimeric LpxA-like enzymes"/>
    <property type="match status" value="1"/>
</dbReference>
<dbReference type="FunFam" id="2.160.10.10:FF:000025">
    <property type="entry name" value="Hexapeptide-repeat containing-acetyltransferase"/>
    <property type="match status" value="1"/>
</dbReference>
<evidence type="ECO:0000256" key="3">
    <source>
        <dbReference type="ARBA" id="ARBA00022737"/>
    </source>
</evidence>
<dbReference type="InterPro" id="IPR001451">
    <property type="entry name" value="Hexapep"/>
</dbReference>
<dbReference type="InterPro" id="IPR018357">
    <property type="entry name" value="Hexapep_transf_CS"/>
</dbReference>
<accession>A0A5B7XW73</accession>
<gene>
    <name evidence="6" type="ORF">UCCLBBS449_0071</name>
</gene>
<sequence>MMNLSEKYAYMATGQPYNDLDPLLIQRRDRATRLTDELNATADPDAKATLFTALVGSAGPRPLVNPNFRCEFGDNIHVGRDFYANYDVVMLDGAPITIGDAVLFGPKVGLYTSNHLIDPTERAQGGCIAKPITIGNQCWLAANVTVLPGVTIGAGTVIGGGSVVTHDIPEHVVAAGNPCQVLRPITAADRTGFAGQDLI</sequence>
<dbReference type="SMART" id="SM01266">
    <property type="entry name" value="Mac"/>
    <property type="match status" value="1"/>
</dbReference>
<dbReference type="GO" id="GO:0008870">
    <property type="term" value="F:galactoside O-acetyltransferase activity"/>
    <property type="evidence" value="ECO:0007669"/>
    <property type="project" value="TreeGrafter"/>
</dbReference>
<evidence type="ECO:0000256" key="2">
    <source>
        <dbReference type="ARBA" id="ARBA00022679"/>
    </source>
</evidence>
<dbReference type="InterPro" id="IPR011004">
    <property type="entry name" value="Trimer_LpxA-like_sf"/>
</dbReference>
<dbReference type="PROSITE" id="PS00101">
    <property type="entry name" value="HEXAPEP_TRANSFERASES"/>
    <property type="match status" value="1"/>
</dbReference>